<evidence type="ECO:0000313" key="3">
    <source>
        <dbReference type="EMBL" id="MBB3984152.1"/>
    </source>
</evidence>
<protein>
    <submittedName>
        <fullName evidence="3">Putative iron-regulated protein</fullName>
    </submittedName>
</protein>
<feature type="domain" description="Haem-binding uptake Tiki superfamily ChaN" evidence="2">
    <location>
        <begin position="25"/>
        <end position="222"/>
    </location>
</feature>
<feature type="chain" id="PRO_5031096456" evidence="1">
    <location>
        <begin position="20"/>
        <end position="266"/>
    </location>
</feature>
<organism evidence="3 4">
    <name type="scientific">Sagittula marina</name>
    <dbReference type="NCBI Taxonomy" id="943940"/>
    <lineage>
        <taxon>Bacteria</taxon>
        <taxon>Pseudomonadati</taxon>
        <taxon>Pseudomonadota</taxon>
        <taxon>Alphaproteobacteria</taxon>
        <taxon>Rhodobacterales</taxon>
        <taxon>Roseobacteraceae</taxon>
        <taxon>Sagittula</taxon>
    </lineage>
</organism>
<feature type="signal peptide" evidence="1">
    <location>
        <begin position="1"/>
        <end position="19"/>
    </location>
</feature>
<keyword evidence="4" id="KW-1185">Reference proteome</keyword>
<dbReference type="CDD" id="cd14727">
    <property type="entry name" value="ChanN-like"/>
    <property type="match status" value="1"/>
</dbReference>
<sequence length="266" mass="28729">MRYLIAILALITMTPAAQADGGFSVDDMRGADVVFLGEVHDNPDHHMRQADIVTQLQPRGIVWEMLTGVRASAITPEMLGAEAVLGPFLYWEENGWPDFSMYYPIFAAAPDAQHFGAALPREEARRVMGAPVAEVFGTNAALFGLDRDLPESQQQARESMQMSAHCDALPEEVLARMVDIQRLRDARIAAVIREAVVATGGPVAVITGNGHARKDWGAPEALSRAMPDLTIYALGQGEDGRAPDGTFDAVADAPAVERDDLCAAFQ</sequence>
<evidence type="ECO:0000256" key="1">
    <source>
        <dbReference type="SAM" id="SignalP"/>
    </source>
</evidence>
<evidence type="ECO:0000313" key="4">
    <source>
        <dbReference type="Proteomes" id="UP000541426"/>
    </source>
</evidence>
<dbReference type="Pfam" id="PF04187">
    <property type="entry name" value="Cofac_haem_bdg"/>
    <property type="match status" value="1"/>
</dbReference>
<dbReference type="EMBL" id="JACIEJ010000001">
    <property type="protein sequence ID" value="MBB3984152.1"/>
    <property type="molecule type" value="Genomic_DNA"/>
</dbReference>
<name>A0A7W6GR03_9RHOB</name>
<gene>
    <name evidence="3" type="ORF">GGQ68_000463</name>
</gene>
<proteinExistence type="predicted"/>
<dbReference type="RefSeq" id="WP_183962765.1">
    <property type="nucleotide sequence ID" value="NZ_BAABBZ010000012.1"/>
</dbReference>
<accession>A0A7W6GR03</accession>
<dbReference type="Proteomes" id="UP000541426">
    <property type="component" value="Unassembled WGS sequence"/>
</dbReference>
<keyword evidence="1" id="KW-0732">Signal</keyword>
<reference evidence="3 4" key="1">
    <citation type="submission" date="2020-08" db="EMBL/GenBank/DDBJ databases">
        <title>Genomic Encyclopedia of Type Strains, Phase IV (KMG-IV): sequencing the most valuable type-strain genomes for metagenomic binning, comparative biology and taxonomic classification.</title>
        <authorList>
            <person name="Goeker M."/>
        </authorList>
    </citation>
    <scope>NUCLEOTIDE SEQUENCE [LARGE SCALE GENOMIC DNA]</scope>
    <source>
        <strain evidence="3 4">DSM 102235</strain>
    </source>
</reference>
<dbReference type="AlphaFoldDB" id="A0A7W6GR03"/>
<evidence type="ECO:0000259" key="2">
    <source>
        <dbReference type="Pfam" id="PF04187"/>
    </source>
</evidence>
<dbReference type="Gene3D" id="3.40.50.11550">
    <property type="match status" value="2"/>
</dbReference>
<dbReference type="InterPro" id="IPR007314">
    <property type="entry name" value="Cofac_haem-bd_dom"/>
</dbReference>
<dbReference type="SUPFAM" id="SSF159501">
    <property type="entry name" value="EreA/ChaN-like"/>
    <property type="match status" value="1"/>
</dbReference>
<comment type="caution">
    <text evidence="3">The sequence shown here is derived from an EMBL/GenBank/DDBJ whole genome shotgun (WGS) entry which is preliminary data.</text>
</comment>